<dbReference type="Proteomes" id="UP001169760">
    <property type="component" value="Unassembled WGS sequence"/>
</dbReference>
<dbReference type="EMBL" id="JAUOPB010000518">
    <property type="protein sequence ID" value="MDO6425262.1"/>
    <property type="molecule type" value="Genomic_DNA"/>
</dbReference>
<reference evidence="1" key="1">
    <citation type="submission" date="2023-07" db="EMBL/GenBank/DDBJ databases">
        <title>Genome content predicts the carbon catabolic preferences of heterotrophic bacteria.</title>
        <authorList>
            <person name="Gralka M."/>
        </authorList>
    </citation>
    <scope>NUCLEOTIDE SEQUENCE</scope>
    <source>
        <strain evidence="1">I3M17_2</strain>
    </source>
</reference>
<dbReference type="RefSeq" id="WP_303494733.1">
    <property type="nucleotide sequence ID" value="NZ_JAUOPB010000518.1"/>
</dbReference>
<gene>
    <name evidence="1" type="ORF">Q4521_22495</name>
</gene>
<protein>
    <submittedName>
        <fullName evidence="1">Uncharacterized protein</fullName>
    </submittedName>
</protein>
<sequence length="80" mass="8202">TIVDSSDDLGFNISASGDNIFATLGNPATGNVTKWLAGLENRNTGQGTNFAITGLNTTSTYVVIGDTASKDGGKYTGVRT</sequence>
<accession>A0AAW7XFU3</accession>
<evidence type="ECO:0000313" key="1">
    <source>
        <dbReference type="EMBL" id="MDO6425262.1"/>
    </source>
</evidence>
<feature type="non-terminal residue" evidence="1">
    <location>
        <position position="80"/>
    </location>
</feature>
<evidence type="ECO:0000313" key="2">
    <source>
        <dbReference type="Proteomes" id="UP001169760"/>
    </source>
</evidence>
<proteinExistence type="predicted"/>
<feature type="non-terminal residue" evidence="1">
    <location>
        <position position="1"/>
    </location>
</feature>
<organism evidence="1 2">
    <name type="scientific">Saccharophagus degradans</name>
    <dbReference type="NCBI Taxonomy" id="86304"/>
    <lineage>
        <taxon>Bacteria</taxon>
        <taxon>Pseudomonadati</taxon>
        <taxon>Pseudomonadota</taxon>
        <taxon>Gammaproteobacteria</taxon>
        <taxon>Cellvibrionales</taxon>
        <taxon>Cellvibrionaceae</taxon>
        <taxon>Saccharophagus</taxon>
    </lineage>
</organism>
<name>A0AAW7XFU3_9GAMM</name>
<dbReference type="AlphaFoldDB" id="A0AAW7XFU3"/>
<comment type="caution">
    <text evidence="1">The sequence shown here is derived from an EMBL/GenBank/DDBJ whole genome shotgun (WGS) entry which is preliminary data.</text>
</comment>